<evidence type="ECO:0000313" key="2">
    <source>
        <dbReference type="Proteomes" id="UP000269154"/>
    </source>
</evidence>
<dbReference type="Proteomes" id="UP000269154">
    <property type="component" value="Unassembled WGS sequence"/>
</dbReference>
<comment type="caution">
    <text evidence="1">The sequence shown here is derived from an EMBL/GenBank/DDBJ whole genome shotgun (WGS) entry which is preliminary data.</text>
</comment>
<keyword evidence="2" id="KW-1185">Reference proteome</keyword>
<evidence type="ECO:0000313" key="1">
    <source>
        <dbReference type="EMBL" id="RQH45675.1"/>
    </source>
</evidence>
<protein>
    <submittedName>
        <fullName evidence="1">Uncharacterized protein</fullName>
    </submittedName>
</protein>
<dbReference type="AlphaFoldDB" id="A0A3N6PNK8"/>
<reference evidence="1 2" key="1">
    <citation type="journal article" date="2018" name="ACS Chem. Biol.">
        <title>Ketoreductase domain dysfunction expands chemodiversity: malyngamide biosynthesis in the cyanobacterium Okeania hirsuta.</title>
        <authorList>
            <person name="Moss N.A."/>
            <person name="Leao T."/>
            <person name="Rankin M."/>
            <person name="McCullough T.M."/>
            <person name="Qu P."/>
            <person name="Korobeynikov A."/>
            <person name="Smith J.L."/>
            <person name="Gerwick L."/>
            <person name="Gerwick W.H."/>
        </authorList>
    </citation>
    <scope>NUCLEOTIDE SEQUENCE [LARGE SCALE GENOMIC DNA]</scope>
    <source>
        <strain evidence="1 2">PAB10Feb10-1</strain>
    </source>
</reference>
<proteinExistence type="predicted"/>
<dbReference type="EMBL" id="RCBY01000045">
    <property type="protein sequence ID" value="RQH45675.1"/>
    <property type="molecule type" value="Genomic_DNA"/>
</dbReference>
<sequence>MWGVWGVWGVWGDGEMERWGYRERCGNGAQMEHFFIPNPKGFDITPTEMTPLPKTRTPCKDTIRIL</sequence>
<organism evidence="1 2">
    <name type="scientific">Okeania hirsuta</name>
    <dbReference type="NCBI Taxonomy" id="1458930"/>
    <lineage>
        <taxon>Bacteria</taxon>
        <taxon>Bacillati</taxon>
        <taxon>Cyanobacteriota</taxon>
        <taxon>Cyanophyceae</taxon>
        <taxon>Oscillatoriophycideae</taxon>
        <taxon>Oscillatoriales</taxon>
        <taxon>Microcoleaceae</taxon>
        <taxon>Okeania</taxon>
    </lineage>
</organism>
<name>A0A3N6PNK8_9CYAN</name>
<accession>A0A3N6PNK8</accession>
<gene>
    <name evidence="1" type="ORF">D5R40_10505</name>
</gene>
<dbReference type="RefSeq" id="WP_124154598.1">
    <property type="nucleotide sequence ID" value="NZ_CAWOLW010000390.1"/>
</dbReference>